<evidence type="ECO:0000313" key="3">
    <source>
        <dbReference type="Proteomes" id="UP001472677"/>
    </source>
</evidence>
<name>A0ABR2AMZ2_9ROSI</name>
<sequence length="376" mass="42087">MVAVNGDWDWNRMCQWLPADTLEAIAAIKPPRPDTGVDVPGWRWESNRTFSIRSAYKALKVAGAATLVSNSVDSIFWWPRIWKLQMQQRSEIETIVHVLRDCPRARQVWEAVVAPAQIAAFFSLPFSDWILQCVPTVANVGVGDERWAARFATICWLIWKQRCNTIFGATSFNGPAWVSFVVRSLDGYSAAPVRGCTQGGKGSQPSIRSLPWRPPNLGWVKANCDAAVDPRNNSAAIGGVIRDSTGSWIFGFTRKLGQCSVITAKLWAMHDLLLHAWRIGLRQVELETDNIEAYRIVSGCTSVFVTTLLIEDLLELVNRRWRVQLRHISRAQNVVADKLAAFSRDGDMGELVWCDPPGEVLDALQNDKFAFDSATM</sequence>
<keyword evidence="3" id="KW-1185">Reference proteome</keyword>
<accession>A0ABR2AMZ2</accession>
<protein>
    <recommendedName>
        <fullName evidence="1">RNase H type-1 domain-containing protein</fullName>
    </recommendedName>
</protein>
<dbReference type="SUPFAM" id="SSF53098">
    <property type="entry name" value="Ribonuclease H-like"/>
    <property type="match status" value="1"/>
</dbReference>
<comment type="caution">
    <text evidence="2">The sequence shown here is derived from an EMBL/GenBank/DDBJ whole genome shotgun (WGS) entry which is preliminary data.</text>
</comment>
<dbReference type="CDD" id="cd06222">
    <property type="entry name" value="RNase_H_like"/>
    <property type="match status" value="1"/>
</dbReference>
<dbReference type="InterPro" id="IPR002156">
    <property type="entry name" value="RNaseH_domain"/>
</dbReference>
<dbReference type="InterPro" id="IPR053151">
    <property type="entry name" value="RNase_H-like"/>
</dbReference>
<dbReference type="InterPro" id="IPR012337">
    <property type="entry name" value="RNaseH-like_sf"/>
</dbReference>
<dbReference type="PANTHER" id="PTHR47723">
    <property type="entry name" value="OS05G0353850 PROTEIN"/>
    <property type="match status" value="1"/>
</dbReference>
<evidence type="ECO:0000259" key="1">
    <source>
        <dbReference type="Pfam" id="PF13456"/>
    </source>
</evidence>
<dbReference type="InterPro" id="IPR036397">
    <property type="entry name" value="RNaseH_sf"/>
</dbReference>
<evidence type="ECO:0000313" key="2">
    <source>
        <dbReference type="EMBL" id="KAK8495056.1"/>
    </source>
</evidence>
<dbReference type="InterPro" id="IPR044730">
    <property type="entry name" value="RNase_H-like_dom_plant"/>
</dbReference>
<feature type="domain" description="RNase H type-1" evidence="1">
    <location>
        <begin position="223"/>
        <end position="342"/>
    </location>
</feature>
<dbReference type="Proteomes" id="UP001472677">
    <property type="component" value="Unassembled WGS sequence"/>
</dbReference>
<dbReference type="EMBL" id="JBBPBM010000466">
    <property type="protein sequence ID" value="KAK8495056.1"/>
    <property type="molecule type" value="Genomic_DNA"/>
</dbReference>
<dbReference type="Gene3D" id="3.30.420.10">
    <property type="entry name" value="Ribonuclease H-like superfamily/Ribonuclease H"/>
    <property type="match status" value="1"/>
</dbReference>
<dbReference type="Pfam" id="PF13456">
    <property type="entry name" value="RVT_3"/>
    <property type="match status" value="1"/>
</dbReference>
<gene>
    <name evidence="2" type="ORF">V6N12_055205</name>
</gene>
<reference evidence="2 3" key="1">
    <citation type="journal article" date="2024" name="G3 (Bethesda)">
        <title>Genome assembly of Hibiscus sabdariffa L. provides insights into metabolisms of medicinal natural products.</title>
        <authorList>
            <person name="Kim T."/>
        </authorList>
    </citation>
    <scope>NUCLEOTIDE SEQUENCE [LARGE SCALE GENOMIC DNA]</scope>
    <source>
        <strain evidence="2">TK-2024</strain>
        <tissue evidence="2">Old leaves</tissue>
    </source>
</reference>
<dbReference type="PANTHER" id="PTHR47723:SF19">
    <property type="entry name" value="POLYNUCLEOTIDYL TRANSFERASE, RIBONUCLEASE H-LIKE SUPERFAMILY PROTEIN"/>
    <property type="match status" value="1"/>
</dbReference>
<organism evidence="2 3">
    <name type="scientific">Hibiscus sabdariffa</name>
    <name type="common">roselle</name>
    <dbReference type="NCBI Taxonomy" id="183260"/>
    <lineage>
        <taxon>Eukaryota</taxon>
        <taxon>Viridiplantae</taxon>
        <taxon>Streptophyta</taxon>
        <taxon>Embryophyta</taxon>
        <taxon>Tracheophyta</taxon>
        <taxon>Spermatophyta</taxon>
        <taxon>Magnoliopsida</taxon>
        <taxon>eudicotyledons</taxon>
        <taxon>Gunneridae</taxon>
        <taxon>Pentapetalae</taxon>
        <taxon>rosids</taxon>
        <taxon>malvids</taxon>
        <taxon>Malvales</taxon>
        <taxon>Malvaceae</taxon>
        <taxon>Malvoideae</taxon>
        <taxon>Hibiscus</taxon>
    </lineage>
</organism>
<proteinExistence type="predicted"/>